<dbReference type="Gene3D" id="3.40.228.10">
    <property type="entry name" value="Dimethylsulfoxide Reductase, domain 2"/>
    <property type="match status" value="2"/>
</dbReference>
<feature type="region of interest" description="Disordered" evidence="9">
    <location>
        <begin position="1076"/>
        <end position="1105"/>
    </location>
</feature>
<evidence type="ECO:0000256" key="1">
    <source>
        <dbReference type="ARBA" id="ARBA00001966"/>
    </source>
</evidence>
<accession>A0ABW1NBJ8</accession>
<dbReference type="SUPFAM" id="SSF53706">
    <property type="entry name" value="Formate dehydrogenase/DMSO reductase, domains 1-3"/>
    <property type="match status" value="1"/>
</dbReference>
<dbReference type="EC" id="1.17.-.-" evidence="11"/>
<sequence length="1105" mass="121511">MGGLRGWPVVRQVLGADRRGLGAAVRSTWADSVRGRVATADRVVKSICPYCAVGCAQNVFVSGDAVVQIEGDPDSPISRGRLCPKGSATLQLTTGPARETSVLYRAPYGTRWQPLDLDIAMAMVAERVVRTRARTWQEESEGKRVARTLGIASLGGATLDNEENYLIKKLMTGLGVVQVENQARVCHSSTVTGLGTTFGRGGSTTFMQDLRNSDCIIIEGSNFAEAHPVGFQWVMEAKLRGATVIHVDPRYSRTSAMADLYVPIRAGSDIAFLGGIINHVLSEGKDFREYVLAYTNASSIIRDDFQDTEDLDGLFSGFDETHRRYDTSTWHYRGPAVQAVSGRRVRLAEYHTPGRPEAQGSGGAPVMPDARCDETLTDPRCVYQILKRHYARYTPEMVERICGIPPELFGKVCDALTANSGRERTTAFAYAVGWTQHTVGTQYIRAASILQLLLGNIGRPGGGIMALRGHASIQGSSDIPTLYNLLPGYIPMPHAHTDEDLDTFLEVVSTQKGFWAEARSYVVSLLKAYYGDAATPDNDFCFGHLPRLTGTHNTYDTVMAQLDGVCEGYFLFGENPAVGSANTRLQRLGMAKLDWMVVRDFSLIESATWWQDGPEIESGELRTRDIPTEVFFFPAAAHTEKSGTFTNTNRVLQWHDAAIEPAGDRRSDLWFVHHLHKLVRQRLAGSAEPRDRAFLDLAWDYPEEGELREPSAAAVLREINGSGPDGHPLSGYTELRGDGSTSCGCWIYCGVYAGGVNQAARRTPHTEQSWVSADWGWAWPLNRRTLYNRASADPKGLPWSERKAYVWWDEARGRWTGHDVPDFVEDLPPDHRPGKDAVGVAALTGIDAFIMQGDGKGWLFAPAGLEDGPLPTHYEPQDSPMGNPLYETQPANPVRLLYDRPGNRYHPPGGHVYPYVVTTYRLTEHFTSGGMSRWLPYLAELQPEMFCEVSPELAEERLLEHGGWATIITARGAIEARVLVTDRMPSLRLDGRVVHQIGLPFHFGRNGLAVGDSANELNSIALDPNADIQEDKAYTADIQPGRRPRGAGRLRLMETFRRRAGLPEDPVELAFERAAREHASAAGQGDTAWQASGGAVGRGGSEAGR</sequence>
<dbReference type="Proteomes" id="UP001596137">
    <property type="component" value="Unassembled WGS sequence"/>
</dbReference>
<evidence type="ECO:0000256" key="6">
    <source>
        <dbReference type="ARBA" id="ARBA00023002"/>
    </source>
</evidence>
<keyword evidence="4" id="KW-0004">4Fe-4S</keyword>
<dbReference type="Pfam" id="PF00384">
    <property type="entry name" value="Molybdopterin"/>
    <property type="match status" value="2"/>
</dbReference>
<keyword evidence="7" id="KW-0408">Iron</keyword>
<evidence type="ECO:0000256" key="7">
    <source>
        <dbReference type="ARBA" id="ARBA00023004"/>
    </source>
</evidence>
<dbReference type="GO" id="GO:0016491">
    <property type="term" value="F:oxidoreductase activity"/>
    <property type="evidence" value="ECO:0007669"/>
    <property type="project" value="UniProtKB-KW"/>
</dbReference>
<comment type="cofactor">
    <cofactor evidence="1">
        <name>[4Fe-4S] cluster</name>
        <dbReference type="ChEBI" id="CHEBI:49883"/>
    </cofactor>
</comment>
<keyword evidence="6 11" id="KW-0560">Oxidoreductase</keyword>
<proteinExistence type="inferred from homology"/>
<evidence type="ECO:0000313" key="11">
    <source>
        <dbReference type="EMBL" id="MFC6080333.1"/>
    </source>
</evidence>
<evidence type="ECO:0000256" key="5">
    <source>
        <dbReference type="ARBA" id="ARBA00022723"/>
    </source>
</evidence>
<dbReference type="InterPro" id="IPR006963">
    <property type="entry name" value="Mopterin_OxRdtase_4Fe-4S_dom"/>
</dbReference>
<keyword evidence="5" id="KW-0479">Metal-binding</keyword>
<dbReference type="PANTHER" id="PTHR43598">
    <property type="entry name" value="TUNGSTEN-CONTAINING FORMYLMETHANOFURAN DEHYDROGENASE 2 SUBUNIT B"/>
    <property type="match status" value="1"/>
</dbReference>
<comment type="caution">
    <text evidence="11">The sequence shown here is derived from an EMBL/GenBank/DDBJ whole genome shotgun (WGS) entry which is preliminary data.</text>
</comment>
<evidence type="ECO:0000256" key="9">
    <source>
        <dbReference type="SAM" id="MobiDB-lite"/>
    </source>
</evidence>
<organism evidence="11 12">
    <name type="scientific">Sphaerisporangium aureirubrum</name>
    <dbReference type="NCBI Taxonomy" id="1544736"/>
    <lineage>
        <taxon>Bacteria</taxon>
        <taxon>Bacillati</taxon>
        <taxon>Actinomycetota</taxon>
        <taxon>Actinomycetes</taxon>
        <taxon>Streptosporangiales</taxon>
        <taxon>Streptosporangiaceae</taxon>
        <taxon>Sphaerisporangium</taxon>
    </lineage>
</organism>
<dbReference type="PROSITE" id="PS51669">
    <property type="entry name" value="4FE4S_MOW_BIS_MGD"/>
    <property type="match status" value="1"/>
</dbReference>
<comment type="subcellular location">
    <subcellularLocation>
        <location evidence="2">Cell envelope</location>
    </subcellularLocation>
</comment>
<dbReference type="EMBL" id="JBHSRF010000004">
    <property type="protein sequence ID" value="MFC6080333.1"/>
    <property type="molecule type" value="Genomic_DNA"/>
</dbReference>
<dbReference type="SUPFAM" id="SSF50692">
    <property type="entry name" value="ADC-like"/>
    <property type="match status" value="1"/>
</dbReference>
<dbReference type="NCBIfam" id="NF041513">
    <property type="entry name" value="formate_DH_Act"/>
    <property type="match status" value="1"/>
</dbReference>
<dbReference type="InterPro" id="IPR009010">
    <property type="entry name" value="Asp_de-COase-like_dom_sf"/>
</dbReference>
<dbReference type="Pfam" id="PF01568">
    <property type="entry name" value="Molydop_binding"/>
    <property type="match status" value="1"/>
</dbReference>
<dbReference type="Gene3D" id="3.40.50.740">
    <property type="match status" value="1"/>
</dbReference>
<reference evidence="12" key="1">
    <citation type="journal article" date="2019" name="Int. J. Syst. Evol. Microbiol.">
        <title>The Global Catalogue of Microorganisms (GCM) 10K type strain sequencing project: providing services to taxonomists for standard genome sequencing and annotation.</title>
        <authorList>
            <consortium name="The Broad Institute Genomics Platform"/>
            <consortium name="The Broad Institute Genome Sequencing Center for Infectious Disease"/>
            <person name="Wu L."/>
            <person name="Ma J."/>
        </authorList>
    </citation>
    <scope>NUCLEOTIDE SEQUENCE [LARGE SCALE GENOMIC DNA]</scope>
    <source>
        <strain evidence="12">JCM 30346</strain>
    </source>
</reference>
<dbReference type="PANTHER" id="PTHR43598:SF1">
    <property type="entry name" value="FORMATE DEHYDROGENASE-O MAJOR SUBUNIT"/>
    <property type="match status" value="1"/>
</dbReference>
<evidence type="ECO:0000259" key="10">
    <source>
        <dbReference type="PROSITE" id="PS51669"/>
    </source>
</evidence>
<name>A0ABW1NBJ8_9ACTN</name>
<dbReference type="SMART" id="SM00926">
    <property type="entry name" value="Molybdop_Fe4S4"/>
    <property type="match status" value="1"/>
</dbReference>
<dbReference type="RefSeq" id="WP_380747113.1">
    <property type="nucleotide sequence ID" value="NZ_JBHSRF010000004.1"/>
</dbReference>
<dbReference type="Gene3D" id="2.40.40.20">
    <property type="match status" value="1"/>
</dbReference>
<keyword evidence="12" id="KW-1185">Reference proteome</keyword>
<keyword evidence="8" id="KW-0411">Iron-sulfur</keyword>
<dbReference type="InterPro" id="IPR006657">
    <property type="entry name" value="MoPterin_dinucl-bd_dom"/>
</dbReference>
<evidence type="ECO:0000313" key="12">
    <source>
        <dbReference type="Proteomes" id="UP001596137"/>
    </source>
</evidence>
<dbReference type="InterPro" id="IPR006656">
    <property type="entry name" value="Mopterin_OxRdtase"/>
</dbReference>
<evidence type="ECO:0000256" key="4">
    <source>
        <dbReference type="ARBA" id="ARBA00022485"/>
    </source>
</evidence>
<dbReference type="Pfam" id="PF04879">
    <property type="entry name" value="Molybdop_Fe4S4"/>
    <property type="match status" value="1"/>
</dbReference>
<dbReference type="CDD" id="cd02792">
    <property type="entry name" value="MopB_CT_Formate-Dh-Na-like"/>
    <property type="match status" value="1"/>
</dbReference>
<gene>
    <name evidence="11" type="primary">fdh</name>
    <name evidence="11" type="ORF">ACFP1K_04140</name>
</gene>
<feature type="compositionally biased region" description="Gly residues" evidence="9">
    <location>
        <begin position="1094"/>
        <end position="1105"/>
    </location>
</feature>
<feature type="domain" description="4Fe-4S Mo/W bis-MGD-type" evidence="10">
    <location>
        <begin position="41"/>
        <end position="97"/>
    </location>
</feature>
<evidence type="ECO:0000256" key="2">
    <source>
        <dbReference type="ARBA" id="ARBA00004196"/>
    </source>
</evidence>
<comment type="similarity">
    <text evidence="3">Belongs to the prokaryotic molybdopterin-containing oxidoreductase family.</text>
</comment>
<dbReference type="Gene3D" id="3.30.200.210">
    <property type="match status" value="1"/>
</dbReference>
<protein>
    <submittedName>
        <fullName evidence="11">Formate dehydrogenase</fullName>
        <ecNumber evidence="11">1.17.-.-</ecNumber>
    </submittedName>
</protein>
<evidence type="ECO:0000256" key="8">
    <source>
        <dbReference type="ARBA" id="ARBA00023014"/>
    </source>
</evidence>
<dbReference type="InterPro" id="IPR048158">
    <property type="entry name" value="Formate_DH_Act"/>
</dbReference>
<evidence type="ECO:0000256" key="3">
    <source>
        <dbReference type="ARBA" id="ARBA00010312"/>
    </source>
</evidence>